<gene>
    <name evidence="7" type="ordered locus">KVU_1260</name>
</gene>
<reference evidence="7 8" key="1">
    <citation type="journal article" date="2011" name="J. Bacteriol.">
        <title>Complete genome sequence of the industrial strain Ketogulonicigenium vulgare WSH-001.</title>
        <authorList>
            <person name="Liu L."/>
            <person name="Li Y."/>
            <person name="Zhang J."/>
            <person name="Zhou Z."/>
            <person name="Liu J."/>
            <person name="Li X."/>
            <person name="Zhou J."/>
            <person name="Du G."/>
            <person name="Wang L."/>
            <person name="Chen J."/>
        </authorList>
    </citation>
    <scope>NUCLEOTIDE SEQUENCE [LARGE SCALE GENOMIC DNA]</scope>
    <source>
        <strain evidence="7 8">WSH-001</strain>
    </source>
</reference>
<evidence type="ECO:0000313" key="8">
    <source>
        <dbReference type="Proteomes" id="UP000000692"/>
    </source>
</evidence>
<dbReference type="PANTHER" id="PTHR43525">
    <property type="entry name" value="PROTEIN MALY"/>
    <property type="match status" value="1"/>
</dbReference>
<accession>F9Y7X3</accession>
<evidence type="ECO:0000256" key="1">
    <source>
        <dbReference type="ARBA" id="ARBA00001933"/>
    </source>
</evidence>
<keyword evidence="8" id="KW-1185">Reference proteome</keyword>
<dbReference type="CDD" id="cd00609">
    <property type="entry name" value="AAT_like"/>
    <property type="match status" value="1"/>
</dbReference>
<dbReference type="GO" id="GO:0030170">
    <property type="term" value="F:pyridoxal phosphate binding"/>
    <property type="evidence" value="ECO:0007669"/>
    <property type="project" value="InterPro"/>
</dbReference>
<evidence type="ECO:0000256" key="5">
    <source>
        <dbReference type="ARBA" id="ARBA00037974"/>
    </source>
</evidence>
<dbReference type="RefSeq" id="WP_013384563.1">
    <property type="nucleotide sequence ID" value="NC_017384.1"/>
</dbReference>
<keyword evidence="7" id="KW-0808">Transferase</keyword>
<evidence type="ECO:0000259" key="6">
    <source>
        <dbReference type="Pfam" id="PF00155"/>
    </source>
</evidence>
<dbReference type="GO" id="GO:0047804">
    <property type="term" value="F:cysteine-S-conjugate beta-lyase activity"/>
    <property type="evidence" value="ECO:0007669"/>
    <property type="project" value="UniProtKB-EC"/>
</dbReference>
<dbReference type="GO" id="GO:0008483">
    <property type="term" value="F:transaminase activity"/>
    <property type="evidence" value="ECO:0007669"/>
    <property type="project" value="UniProtKB-KW"/>
</dbReference>
<dbReference type="NCBIfam" id="TIGR04350">
    <property type="entry name" value="C_S_lyase_PatB"/>
    <property type="match status" value="1"/>
</dbReference>
<evidence type="ECO:0000256" key="4">
    <source>
        <dbReference type="ARBA" id="ARBA00023239"/>
    </source>
</evidence>
<proteinExistence type="inferred from homology"/>
<dbReference type="PANTHER" id="PTHR43525:SF1">
    <property type="entry name" value="PROTEIN MALY"/>
    <property type="match status" value="1"/>
</dbReference>
<comment type="cofactor">
    <cofactor evidence="1">
        <name>pyridoxal 5'-phosphate</name>
        <dbReference type="ChEBI" id="CHEBI:597326"/>
    </cofactor>
</comment>
<dbReference type="InterPro" id="IPR015422">
    <property type="entry name" value="PyrdxlP-dep_Trfase_small"/>
</dbReference>
<protein>
    <recommendedName>
        <fullName evidence="2">cysteine-S-conjugate beta-lyase</fullName>
        <ecNumber evidence="2">4.4.1.13</ecNumber>
    </recommendedName>
</protein>
<dbReference type="Gene3D" id="3.90.1150.10">
    <property type="entry name" value="Aspartate Aminotransferase, domain 1"/>
    <property type="match status" value="1"/>
</dbReference>
<keyword evidence="4" id="KW-0456">Lyase</keyword>
<dbReference type="HOGENOM" id="CLU_017584_15_2_5"/>
<dbReference type="InterPro" id="IPR051798">
    <property type="entry name" value="Class-II_PLP-Dep_Aminotrans"/>
</dbReference>
<dbReference type="EMBL" id="CP002018">
    <property type="protein sequence ID" value="AEM41099.1"/>
    <property type="molecule type" value="Genomic_DNA"/>
</dbReference>
<feature type="domain" description="Aminotransferase class I/classII large" evidence="6">
    <location>
        <begin position="94"/>
        <end position="383"/>
    </location>
</feature>
<keyword evidence="3" id="KW-0663">Pyridoxal phosphate</keyword>
<dbReference type="SUPFAM" id="SSF53383">
    <property type="entry name" value="PLP-dependent transferases"/>
    <property type="match status" value="1"/>
</dbReference>
<dbReference type="eggNOG" id="COG1168">
    <property type="taxonomic scope" value="Bacteria"/>
</dbReference>
<evidence type="ECO:0000256" key="2">
    <source>
        <dbReference type="ARBA" id="ARBA00012224"/>
    </source>
</evidence>
<sequence>MDTQMTMTAAAFEADFAYDRPALLARRNAKWRQYDPDVIPAFVADMDFRVAPAIQAAIRASVDAEDYGYPMRDGKKADRAVLEAFAHRMKGLYGWEAQADLSMAIADLVQATFASVMAFTQPGDGVIVQVPNYPPFRAAVNDTGRSFVPMPMKPEGDGYVFDLDQLAATMPPSTRMLILCNPQNPTGRVFSRAELQAVLAFAQKHDLLVLSDEIHSDLIYAGNTHLPFAALGPAAEARTITLNSATKSFNIPGLRTAVINFGTEALKARFERHFPARVVGSVNSLGIDATVAAWQDSSDWLCGLIAHLSAMRDHVYTRITRDIPMIRMKKPEATYLTWLDCSDLGLSGTAFDFFHTHARIGFSPGENFLPGAERLVRLNFATSRVIIDEMIDRMAEAVQRNTR</sequence>
<dbReference type="InterPro" id="IPR015424">
    <property type="entry name" value="PyrdxlP-dep_Trfase"/>
</dbReference>
<dbReference type="PATRIC" id="fig|759362.5.peg.1296"/>
<dbReference type="InterPro" id="IPR027619">
    <property type="entry name" value="C-S_lyase_PatB-like"/>
</dbReference>
<dbReference type="EC" id="4.4.1.13" evidence="2"/>
<dbReference type="InterPro" id="IPR015421">
    <property type="entry name" value="PyrdxlP-dep_Trfase_major"/>
</dbReference>
<dbReference type="Gene3D" id="3.40.640.10">
    <property type="entry name" value="Type I PLP-dependent aspartate aminotransferase-like (Major domain)"/>
    <property type="match status" value="1"/>
</dbReference>
<organism evidence="7 8">
    <name type="scientific">Ketogulonicigenium vulgare (strain WSH-001)</name>
    <dbReference type="NCBI Taxonomy" id="759362"/>
    <lineage>
        <taxon>Bacteria</taxon>
        <taxon>Pseudomonadati</taxon>
        <taxon>Pseudomonadota</taxon>
        <taxon>Alphaproteobacteria</taxon>
        <taxon>Rhodobacterales</taxon>
        <taxon>Roseobacteraceae</taxon>
        <taxon>Ketogulonicigenium</taxon>
    </lineage>
</organism>
<keyword evidence="7" id="KW-0032">Aminotransferase</keyword>
<dbReference type="Pfam" id="PF00155">
    <property type="entry name" value="Aminotran_1_2"/>
    <property type="match status" value="1"/>
</dbReference>
<comment type="similarity">
    <text evidence="5">Belongs to the class-II pyridoxal-phosphate-dependent aminotransferase family. MalY/PatB cystathionine beta-lyase subfamily.</text>
</comment>
<dbReference type="KEGG" id="kvl:KVU_1260"/>
<evidence type="ECO:0000313" key="7">
    <source>
        <dbReference type="EMBL" id="AEM41099.1"/>
    </source>
</evidence>
<name>F9Y7X3_KETVW</name>
<dbReference type="Proteomes" id="UP000000692">
    <property type="component" value="Chromosome"/>
</dbReference>
<dbReference type="InterPro" id="IPR004839">
    <property type="entry name" value="Aminotransferase_I/II_large"/>
</dbReference>
<dbReference type="OrthoDB" id="3224382at2"/>
<dbReference type="AlphaFoldDB" id="F9Y7X3"/>
<evidence type="ECO:0000256" key="3">
    <source>
        <dbReference type="ARBA" id="ARBA00022898"/>
    </source>
</evidence>